<dbReference type="PROSITE" id="PS50105">
    <property type="entry name" value="SAM_DOMAIN"/>
    <property type="match status" value="1"/>
</dbReference>
<comment type="caution">
    <text evidence="6">The sequence shown here is derived from an EMBL/GenBank/DDBJ whole genome shotgun (WGS) entry which is preliminary data.</text>
</comment>
<dbReference type="SUPFAM" id="SSF47769">
    <property type="entry name" value="SAM/Pointed domain"/>
    <property type="match status" value="1"/>
</dbReference>
<dbReference type="PANTHER" id="PTHR24174">
    <property type="entry name" value="ANKYRIN REPEAT AND STERILE ALPHA MOTIF DOMAIN-CONTAINING PROTEIN 1"/>
    <property type="match status" value="1"/>
</dbReference>
<dbReference type="SMART" id="SM00454">
    <property type="entry name" value="SAM"/>
    <property type="match status" value="1"/>
</dbReference>
<keyword evidence="7" id="KW-1185">Reference proteome</keyword>
<dbReference type="PANTHER" id="PTHR24174:SF16">
    <property type="entry name" value="CASKIN-2"/>
    <property type="match status" value="1"/>
</dbReference>
<dbReference type="Gene3D" id="2.30.29.30">
    <property type="entry name" value="Pleckstrin-homology domain (PH domain)/Phosphotyrosine-binding domain (PTB)"/>
    <property type="match status" value="1"/>
</dbReference>
<dbReference type="InterPro" id="IPR006020">
    <property type="entry name" value="PTB/PI_dom"/>
</dbReference>
<gene>
    <name evidence="6" type="ORF">PFISCL1PPCAC_26511</name>
</gene>
<dbReference type="PROSITE" id="PS01179">
    <property type="entry name" value="PID"/>
    <property type="match status" value="1"/>
</dbReference>
<reference evidence="6" key="1">
    <citation type="submission" date="2023-10" db="EMBL/GenBank/DDBJ databases">
        <title>Genome assembly of Pristionchus species.</title>
        <authorList>
            <person name="Yoshida K."/>
            <person name="Sommer R.J."/>
        </authorList>
    </citation>
    <scope>NUCLEOTIDE SEQUENCE</scope>
    <source>
        <strain evidence="6">RS5133</strain>
    </source>
</reference>
<feature type="domain" description="PID" evidence="4">
    <location>
        <begin position="594"/>
        <end position="711"/>
    </location>
</feature>
<sequence length="711" mass="78546">NINRTWNSRLLRDAVNADGRVVPRFPLTSPNTKARHQSSKRVSDTLPLKFSVARTSTAPARGSILPNDGCIYRPPPTYESLPQQPRRVAVPANGYDNAGNAHTWDHPCGGVSNDYTGSLGPSSARSYSAAMQQARRRYGETQTLPRGALITRDRPSVLDTFQEEPAYTQINKKTKDLSTTDLLEGGHRASVCSTSTFACSTLERPLSPSPREDSLGIAPLAEPEEMVASVSNSLVSTRGTPERALSKASSPDGWDHSIVSPVSERTTIDLRPSISTAQSLSQDDLASLPSPNTSEMIISDSEKTLPRRQKVNPDDCHSPTATECSERTVASSCSIPTVSNTSLASPSVASAKRIGVDEYPLDERAEWQKIDSIMQSIGAPMNETRRTEGGHQVVRDRHSKALTLLSTLNPRNNENTVDETAADVTRFQTDSLERWLKVEVGLDSVDSATMALLLQRNGFDMVDHLQASLDRLALIEMGVKDSLTHHICHHLQTSPPLRKYTPANELNYVSEWLQSLDLQDYLGHFFRSGLKTMMIVRTTDLTQRKLNEMGIHKIGHMLRILHSLRNAKKMKESNAILTRNGRLSLNEQLIAGWVAFSAHFLGTVEISNVNSADEARAAMTRMKKALREIAKVPQIRIEISVSGVRLSDAATGRQEAFHEISQIKIVCQDERDLNCFTYITRDEDRFFCHVLCVLTADVATEIVVSLGQAFE</sequence>
<dbReference type="Pfam" id="PF00640">
    <property type="entry name" value="PID"/>
    <property type="match status" value="1"/>
</dbReference>
<dbReference type="InterPro" id="IPR001660">
    <property type="entry name" value="SAM"/>
</dbReference>
<organism evidence="6 7">
    <name type="scientific">Pristionchus fissidentatus</name>
    <dbReference type="NCBI Taxonomy" id="1538716"/>
    <lineage>
        <taxon>Eukaryota</taxon>
        <taxon>Metazoa</taxon>
        <taxon>Ecdysozoa</taxon>
        <taxon>Nematoda</taxon>
        <taxon>Chromadorea</taxon>
        <taxon>Rhabditida</taxon>
        <taxon>Rhabditina</taxon>
        <taxon>Diplogasteromorpha</taxon>
        <taxon>Diplogasteroidea</taxon>
        <taxon>Neodiplogasteridae</taxon>
        <taxon>Pristionchus</taxon>
    </lineage>
</organism>
<dbReference type="Proteomes" id="UP001432322">
    <property type="component" value="Unassembled WGS sequence"/>
</dbReference>
<dbReference type="Pfam" id="PF00536">
    <property type="entry name" value="SAM_1"/>
    <property type="match status" value="1"/>
</dbReference>
<evidence type="ECO:0000256" key="3">
    <source>
        <dbReference type="SAM" id="MobiDB-lite"/>
    </source>
</evidence>
<evidence type="ECO:0000256" key="2">
    <source>
        <dbReference type="ARBA" id="ARBA00023043"/>
    </source>
</evidence>
<dbReference type="GO" id="GO:0005829">
    <property type="term" value="C:cytosol"/>
    <property type="evidence" value="ECO:0007669"/>
    <property type="project" value="TreeGrafter"/>
</dbReference>
<evidence type="ECO:0000259" key="4">
    <source>
        <dbReference type="PROSITE" id="PS01179"/>
    </source>
</evidence>
<feature type="region of interest" description="Disordered" evidence="3">
    <location>
        <begin position="231"/>
        <end position="259"/>
    </location>
</feature>
<keyword evidence="2" id="KW-0040">ANK repeat</keyword>
<feature type="compositionally biased region" description="Polar residues" evidence="3">
    <location>
        <begin position="273"/>
        <end position="296"/>
    </location>
</feature>
<evidence type="ECO:0000313" key="7">
    <source>
        <dbReference type="Proteomes" id="UP001432322"/>
    </source>
</evidence>
<dbReference type="SMART" id="SM00462">
    <property type="entry name" value="PTB"/>
    <property type="match status" value="1"/>
</dbReference>
<name>A0AAV5X0H1_9BILA</name>
<feature type="region of interest" description="Disordered" evidence="3">
    <location>
        <begin position="273"/>
        <end position="321"/>
    </location>
</feature>
<dbReference type="InterPro" id="IPR013761">
    <property type="entry name" value="SAM/pointed_sf"/>
</dbReference>
<feature type="domain" description="SAM" evidence="5">
    <location>
        <begin position="504"/>
        <end position="570"/>
    </location>
</feature>
<feature type="non-terminal residue" evidence="6">
    <location>
        <position position="711"/>
    </location>
</feature>
<keyword evidence="1" id="KW-0677">Repeat</keyword>
<dbReference type="AlphaFoldDB" id="A0AAV5X0H1"/>
<evidence type="ECO:0000256" key="1">
    <source>
        <dbReference type="ARBA" id="ARBA00022737"/>
    </source>
</evidence>
<accession>A0AAV5X0H1</accession>
<dbReference type="SUPFAM" id="SSF50729">
    <property type="entry name" value="PH domain-like"/>
    <property type="match status" value="1"/>
</dbReference>
<dbReference type="EMBL" id="BTSY01000007">
    <property type="protein sequence ID" value="GMT35214.1"/>
    <property type="molecule type" value="Genomic_DNA"/>
</dbReference>
<evidence type="ECO:0000259" key="5">
    <source>
        <dbReference type="PROSITE" id="PS50105"/>
    </source>
</evidence>
<feature type="non-terminal residue" evidence="6">
    <location>
        <position position="1"/>
    </location>
</feature>
<dbReference type="Gene3D" id="1.10.150.50">
    <property type="entry name" value="Transcription Factor, Ets-1"/>
    <property type="match status" value="1"/>
</dbReference>
<proteinExistence type="predicted"/>
<dbReference type="InterPro" id="IPR033635">
    <property type="entry name" value="ANKS1/Caskin"/>
</dbReference>
<protein>
    <submittedName>
        <fullName evidence="6">Uncharacterized protein</fullName>
    </submittedName>
</protein>
<evidence type="ECO:0000313" key="6">
    <source>
        <dbReference type="EMBL" id="GMT35214.1"/>
    </source>
</evidence>
<feature type="compositionally biased region" description="Basic and acidic residues" evidence="3">
    <location>
        <begin position="300"/>
        <end position="317"/>
    </location>
</feature>
<dbReference type="InterPro" id="IPR011993">
    <property type="entry name" value="PH-like_dom_sf"/>
</dbReference>